<proteinExistence type="predicted"/>
<protein>
    <submittedName>
        <fullName evidence="1">YbhB/YbcL family Raf kinase inhibitor-like protein</fullName>
    </submittedName>
</protein>
<dbReference type="InterPro" id="IPR008914">
    <property type="entry name" value="PEBP"/>
</dbReference>
<dbReference type="Pfam" id="PF01161">
    <property type="entry name" value="PBP"/>
    <property type="match status" value="1"/>
</dbReference>
<dbReference type="Gene3D" id="3.90.280.10">
    <property type="entry name" value="PEBP-like"/>
    <property type="match status" value="1"/>
</dbReference>
<organism evidence="1">
    <name type="scientific">Polynucleobacter sp. UK-FUSCHL-C3</name>
    <dbReference type="NCBI Taxonomy" id="2955208"/>
    <lineage>
        <taxon>Bacteria</taxon>
        <taxon>Pseudomonadati</taxon>
        <taxon>Pseudomonadota</taxon>
        <taxon>Betaproteobacteria</taxon>
        <taxon>Burkholderiales</taxon>
        <taxon>Burkholderiaceae</taxon>
        <taxon>Polynucleobacter</taxon>
    </lineage>
</organism>
<dbReference type="CDD" id="cd00865">
    <property type="entry name" value="PEBP_bact_arch"/>
    <property type="match status" value="1"/>
</dbReference>
<dbReference type="InterPro" id="IPR036610">
    <property type="entry name" value="PEBP-like_sf"/>
</dbReference>
<dbReference type="AlphaFoldDB" id="A0AAU8A3M8"/>
<sequence length="208" mass="22752">MRLISNSFKNGELIPGEFAFCIPNDRGHVCLGSNRNPHLVWDDVPAGTQSFAIICHDPDVPSKPDDVNQEGKTVPASLPRIDFFHWVLVDIPKDVREIPAGKLSSEVSPKGKPGPDTPIGGAHGINDYTVWFSGDAEMKGNYFGYDGPCPPWNDSIWHHYIFTIYALDTPSLALGGIFDGKTALAALQRHILGNAQIMGRYTLNPELG</sequence>
<dbReference type="PANTHER" id="PTHR30289">
    <property type="entry name" value="UNCHARACTERIZED PROTEIN YBCL-RELATED"/>
    <property type="match status" value="1"/>
</dbReference>
<evidence type="ECO:0000313" key="1">
    <source>
        <dbReference type="EMBL" id="XCC58291.1"/>
    </source>
</evidence>
<dbReference type="EMBL" id="CP099959">
    <property type="protein sequence ID" value="XCC58291.1"/>
    <property type="molecule type" value="Genomic_DNA"/>
</dbReference>
<accession>A0AAU8A3M8</accession>
<dbReference type="GO" id="GO:0004860">
    <property type="term" value="F:protein kinase inhibitor activity"/>
    <property type="evidence" value="ECO:0007669"/>
    <property type="project" value="UniProtKB-KW"/>
</dbReference>
<dbReference type="RefSeq" id="WP_353439492.1">
    <property type="nucleotide sequence ID" value="NZ_CP099959.1"/>
</dbReference>
<name>A0AAU8A3M8_9BURK</name>
<dbReference type="NCBIfam" id="TIGR00481">
    <property type="entry name" value="YbhB/YbcL family Raf kinase inhibitor-like protein"/>
    <property type="match status" value="1"/>
</dbReference>
<gene>
    <name evidence="1" type="ORF">NKE59_03095</name>
</gene>
<dbReference type="PANTHER" id="PTHR30289:SF1">
    <property type="entry name" value="PEBP (PHOSPHATIDYLETHANOLAMINE-BINDING PROTEIN) FAMILY PROTEIN"/>
    <property type="match status" value="1"/>
</dbReference>
<reference evidence="1" key="1">
    <citation type="submission" date="2022-06" db="EMBL/GenBank/DDBJ databases">
        <title>New Polynucleobacter species.</title>
        <authorList>
            <person name="Hahn M.W."/>
        </authorList>
    </citation>
    <scope>NUCLEOTIDE SEQUENCE</scope>
    <source>
        <strain evidence="1">UK-FUSCHL-C3</strain>
    </source>
</reference>
<dbReference type="SUPFAM" id="SSF49777">
    <property type="entry name" value="PEBP-like"/>
    <property type="match status" value="1"/>
</dbReference>
<dbReference type="InterPro" id="IPR005247">
    <property type="entry name" value="YbhB_YbcL/LppC-like"/>
</dbReference>
<keyword evidence="1" id="KW-0649">Protein kinase inhibitor</keyword>